<protein>
    <submittedName>
        <fullName evidence="1">Pimeloyl-ACP methyl ester carboxylesterase</fullName>
    </submittedName>
</protein>
<reference evidence="1" key="1">
    <citation type="submission" date="2020-08" db="EMBL/GenBank/DDBJ databases">
        <title>Genomic Encyclopedia of Type Strains, Phase IV (KMG-V): Genome sequencing to study the core and pangenomes of soil and plant-associated prokaryotes.</title>
        <authorList>
            <person name="Whitman W."/>
        </authorList>
    </citation>
    <scope>NUCLEOTIDE SEQUENCE</scope>
    <source>
        <strain evidence="1">M8UP15</strain>
    </source>
</reference>
<sequence>MTQLRQLLLAAFLTPFAFLLPCVAQGHYLTGGPHSGHRTVIIFIHGYRGSNASWDSGTQGRKSLPLLIGEDPALAGFADVYIFEYQAGLGDPNAQLPGSIADKLLAEVRTMTRFNDPDRKDNIVLVCHSMGGLIGFSMIEQMQTDQIVKKLIKMVFTYGTPYRGTSLSRAEFAAVLSPNPQLYALLQIKTNPYLNEFQYKYKHSTTLRSIDLYCAYEIKAMPHIGIVVDEASATAPCVDPGNEKMPGTHVKVVKIPGNHEQLVRPDSPAYPDNFDSLKAAIIESHSSWNEGAH</sequence>
<comment type="caution">
    <text evidence="1">The sequence shown here is derived from an EMBL/GenBank/DDBJ whole genome shotgun (WGS) entry which is preliminary data.</text>
</comment>
<gene>
    <name evidence="1" type="ORF">HDF13_003058</name>
</gene>
<organism evidence="1 2">
    <name type="scientific">Tunturiibacter gelidiferens</name>
    <dbReference type="NCBI Taxonomy" id="3069689"/>
    <lineage>
        <taxon>Bacteria</taxon>
        <taxon>Pseudomonadati</taxon>
        <taxon>Acidobacteriota</taxon>
        <taxon>Terriglobia</taxon>
        <taxon>Terriglobales</taxon>
        <taxon>Acidobacteriaceae</taxon>
        <taxon>Tunturiibacter</taxon>
    </lineage>
</organism>
<keyword evidence="2" id="KW-1185">Reference proteome</keyword>
<accession>A0ACC5P1J2</accession>
<dbReference type="EMBL" id="JACHEA010000001">
    <property type="protein sequence ID" value="MBB5340725.1"/>
    <property type="molecule type" value="Genomic_DNA"/>
</dbReference>
<dbReference type="Proteomes" id="UP000569005">
    <property type="component" value="Unassembled WGS sequence"/>
</dbReference>
<proteinExistence type="predicted"/>
<name>A0ACC5P1J2_9BACT</name>
<evidence type="ECO:0000313" key="1">
    <source>
        <dbReference type="EMBL" id="MBB5340725.1"/>
    </source>
</evidence>
<evidence type="ECO:0000313" key="2">
    <source>
        <dbReference type="Proteomes" id="UP000569005"/>
    </source>
</evidence>